<protein>
    <submittedName>
        <fullName evidence="1">Uncharacterized protein</fullName>
    </submittedName>
</protein>
<reference evidence="1 2" key="1">
    <citation type="submission" date="2017-02" db="EMBL/GenBank/DDBJ databases">
        <title>Complete Genome Sequence of Salmonella typhimurium Baceriophage BSPM4.</title>
        <authorList>
            <person name="Bai J."/>
            <person name="Ryu S."/>
        </authorList>
    </citation>
    <scope>NUCLEOTIDE SEQUENCE [LARGE SCALE GENOMIC DNA]</scope>
</reference>
<sequence length="94" mass="11193">MIDVEAIKRKYRAKIKPGWPIKGDSVHFTDRFNGHKYYGTVLEWERTGPREEDIFWRVRLPSGDIISCEFSEINQVDRSPENEKYVDEYNRGLI</sequence>
<dbReference type="Proteomes" id="UP000241354">
    <property type="component" value="Segment"/>
</dbReference>
<name>A0A2P0P8L2_9CAUD</name>
<keyword evidence="2" id="KW-1185">Reference proteome</keyword>
<gene>
    <name evidence="1" type="ORF">BSPM4_0042</name>
</gene>
<organism evidence="1 2">
    <name type="scientific">Salmonella phage BSPM4</name>
    <dbReference type="NCBI Taxonomy" id="1958913"/>
    <lineage>
        <taxon>Viruses</taxon>
        <taxon>Duplodnaviria</taxon>
        <taxon>Heunggongvirae</taxon>
        <taxon>Uroviricota</taxon>
        <taxon>Caudoviricetes</taxon>
        <taxon>Casjensviridae</taxon>
        <taxon>Chivirus</taxon>
        <taxon>Chivirus BSPM4</taxon>
    </lineage>
</organism>
<evidence type="ECO:0000313" key="2">
    <source>
        <dbReference type="Proteomes" id="UP000241354"/>
    </source>
</evidence>
<accession>A0A2P0P8L2</accession>
<evidence type="ECO:0000313" key="1">
    <source>
        <dbReference type="EMBL" id="AQY55218.1"/>
    </source>
</evidence>
<dbReference type="EMBL" id="KY620117">
    <property type="protein sequence ID" value="AQY55218.1"/>
    <property type="molecule type" value="Genomic_DNA"/>
</dbReference>
<proteinExistence type="predicted"/>